<dbReference type="InterPro" id="IPR053376">
    <property type="entry name" value="Serine_acetyltransferase"/>
</dbReference>
<evidence type="ECO:0000256" key="5">
    <source>
        <dbReference type="ARBA" id="ARBA00022605"/>
    </source>
</evidence>
<dbReference type="SUPFAM" id="SSF51161">
    <property type="entry name" value="Trimeric LpxA-like enzymes"/>
    <property type="match status" value="1"/>
</dbReference>
<dbReference type="InterPro" id="IPR011004">
    <property type="entry name" value="Trimer_LpxA-like_sf"/>
</dbReference>
<evidence type="ECO:0000259" key="10">
    <source>
        <dbReference type="SMART" id="SM00971"/>
    </source>
</evidence>
<dbReference type="PANTHER" id="PTHR42811">
    <property type="entry name" value="SERINE ACETYLTRANSFERASE"/>
    <property type="match status" value="1"/>
</dbReference>
<evidence type="ECO:0000256" key="3">
    <source>
        <dbReference type="ARBA" id="ARBA00013266"/>
    </source>
</evidence>
<comment type="catalytic activity">
    <reaction evidence="9">
        <text>L-serine + acetyl-CoA = O-acetyl-L-serine + CoA</text>
        <dbReference type="Rhea" id="RHEA:24560"/>
        <dbReference type="ChEBI" id="CHEBI:33384"/>
        <dbReference type="ChEBI" id="CHEBI:57287"/>
        <dbReference type="ChEBI" id="CHEBI:57288"/>
        <dbReference type="ChEBI" id="CHEBI:58340"/>
        <dbReference type="EC" id="2.3.1.30"/>
    </reaction>
</comment>
<dbReference type="SMART" id="SM00971">
    <property type="entry name" value="SATase_N"/>
    <property type="match status" value="1"/>
</dbReference>
<name>A0ABY4SZ06_9ENTR</name>
<dbReference type="EMBL" id="CP097762">
    <property type="protein sequence ID" value="URJ25069.1"/>
    <property type="molecule type" value="Genomic_DNA"/>
</dbReference>
<dbReference type="Pfam" id="PF14602">
    <property type="entry name" value="Hexapep_2"/>
    <property type="match status" value="1"/>
</dbReference>
<evidence type="ECO:0000256" key="7">
    <source>
        <dbReference type="ARBA" id="ARBA00022737"/>
    </source>
</evidence>
<proteinExistence type="inferred from homology"/>
<keyword evidence="12" id="KW-1185">Reference proteome</keyword>
<evidence type="ECO:0000313" key="12">
    <source>
        <dbReference type="Proteomes" id="UP001056834"/>
    </source>
</evidence>
<dbReference type="EC" id="2.3.1.30" evidence="3"/>
<dbReference type="Gene3D" id="1.10.3130.10">
    <property type="entry name" value="serine acetyltransferase, domain 1"/>
    <property type="match status" value="1"/>
</dbReference>
<comment type="similarity">
    <text evidence="2">Belongs to the transferase hexapeptide repeat family.</text>
</comment>
<dbReference type="InterPro" id="IPR045304">
    <property type="entry name" value="LbH_SAT"/>
</dbReference>
<dbReference type="Pfam" id="PF06426">
    <property type="entry name" value="SATase_N"/>
    <property type="match status" value="1"/>
</dbReference>
<dbReference type="InterPro" id="IPR005881">
    <property type="entry name" value="Ser_O-AcTrfase"/>
</dbReference>
<dbReference type="InterPro" id="IPR042122">
    <property type="entry name" value="Ser_AcTrfase_N_sf"/>
</dbReference>
<keyword evidence="5" id="KW-0028">Amino-acid biosynthesis</keyword>
<dbReference type="InterPro" id="IPR001451">
    <property type="entry name" value="Hexapep"/>
</dbReference>
<dbReference type="NCBIfam" id="TIGR01172">
    <property type="entry name" value="cysE"/>
    <property type="match status" value="1"/>
</dbReference>
<protein>
    <recommendedName>
        <fullName evidence="4">Serine acetyltransferase</fullName>
        <ecNumber evidence="3">2.3.1.30</ecNumber>
    </recommendedName>
</protein>
<evidence type="ECO:0000313" key="11">
    <source>
        <dbReference type="EMBL" id="URJ25069.1"/>
    </source>
</evidence>
<dbReference type="CDD" id="cd03354">
    <property type="entry name" value="LbH_SAT"/>
    <property type="match status" value="1"/>
</dbReference>
<keyword evidence="6 11" id="KW-0808">Transferase</keyword>
<evidence type="ECO:0000256" key="4">
    <source>
        <dbReference type="ARBA" id="ARBA00018522"/>
    </source>
</evidence>
<evidence type="ECO:0000256" key="6">
    <source>
        <dbReference type="ARBA" id="ARBA00022679"/>
    </source>
</evidence>
<gene>
    <name evidence="11" type="primary">cysE</name>
    <name evidence="11" type="ORF">M9405_02950</name>
</gene>
<keyword evidence="8 11" id="KW-0012">Acyltransferase</keyword>
<reference evidence="11" key="1">
    <citation type="submission" date="2022-05" db="EMBL/GenBank/DDBJ databases">
        <title>Impact of host demography and evolutionary history on endosymbiont molecular evolution: a test in carpenter ants (Genus Camponotus) and their Blochmannia endosymbionts.</title>
        <authorList>
            <person name="Manthey J.D."/>
            <person name="Giron J.C."/>
            <person name="Hruska J.P."/>
        </authorList>
    </citation>
    <scope>NUCLEOTIDE SEQUENCE</scope>
    <source>
        <strain evidence="11">C-006</strain>
    </source>
</reference>
<accession>A0ABY4SZ06</accession>
<evidence type="ECO:0000256" key="9">
    <source>
        <dbReference type="ARBA" id="ARBA00049486"/>
    </source>
</evidence>
<evidence type="ECO:0000256" key="2">
    <source>
        <dbReference type="ARBA" id="ARBA00007274"/>
    </source>
</evidence>
<keyword evidence="7" id="KW-0677">Repeat</keyword>
<dbReference type="Pfam" id="PF00132">
    <property type="entry name" value="Hexapep"/>
    <property type="match status" value="1"/>
</dbReference>
<dbReference type="Proteomes" id="UP001056834">
    <property type="component" value="Chromosome"/>
</dbReference>
<evidence type="ECO:0000256" key="1">
    <source>
        <dbReference type="ARBA" id="ARBA00004876"/>
    </source>
</evidence>
<dbReference type="InterPro" id="IPR018357">
    <property type="entry name" value="Hexapep_transf_CS"/>
</dbReference>
<dbReference type="NCBIfam" id="NF041874">
    <property type="entry name" value="EPS_EpsC"/>
    <property type="match status" value="1"/>
</dbReference>
<comment type="pathway">
    <text evidence="1">Amino-acid biosynthesis; L-cysteine biosynthesis; L-cysteine from L-serine: step 1/2.</text>
</comment>
<sequence>MNNLHIAQKNFSIPKNVLEIIWNNIQIESRLLIDSEPILTNFIYNSLLKHKSFKDALIHIIAKKLANIDVSITGILKIIQNIYDSDENIITAAAKDIYAIHANDPAITKYITPFLYLKGFHTLQIHRISNWLWHNNRQELAIYLYNYNTKTFNVDIHPAANIGCGVMMDHATGIVIGETSVIENNVTIMQSVTLGSTGKTQGNRHPKIRQKAMIGAGSIILGNIEIGYGAKIGAGSVVLHSVPPYSTVTGIPAKLIKKL</sequence>
<organism evidence="11 12">
    <name type="scientific">Candidatus Blochmannia ocreatus</name>
    <name type="common">nom. nud.</name>
    <dbReference type="NCBI Taxonomy" id="251538"/>
    <lineage>
        <taxon>Bacteria</taxon>
        <taxon>Pseudomonadati</taxon>
        <taxon>Pseudomonadota</taxon>
        <taxon>Gammaproteobacteria</taxon>
        <taxon>Enterobacterales</taxon>
        <taxon>Enterobacteriaceae</taxon>
        <taxon>ant endosymbionts</taxon>
        <taxon>Candidatus Blochmanniella</taxon>
    </lineage>
</organism>
<evidence type="ECO:0000256" key="8">
    <source>
        <dbReference type="ARBA" id="ARBA00023315"/>
    </source>
</evidence>
<dbReference type="PROSITE" id="PS00101">
    <property type="entry name" value="HEXAPEP_TRANSFERASES"/>
    <property type="match status" value="1"/>
</dbReference>
<dbReference type="InterPro" id="IPR010493">
    <property type="entry name" value="Ser_AcTrfase_N"/>
</dbReference>
<dbReference type="GO" id="GO:0009001">
    <property type="term" value="F:serine O-acetyltransferase activity"/>
    <property type="evidence" value="ECO:0007669"/>
    <property type="project" value="UniProtKB-EC"/>
</dbReference>
<dbReference type="Gene3D" id="2.160.10.10">
    <property type="entry name" value="Hexapeptide repeat proteins"/>
    <property type="match status" value="1"/>
</dbReference>
<feature type="domain" description="Serine acetyltransferase N-terminal" evidence="10">
    <location>
        <begin position="21"/>
        <end position="125"/>
    </location>
</feature>
<dbReference type="RefSeq" id="WP_250223200.1">
    <property type="nucleotide sequence ID" value="NZ_CP097762.1"/>
</dbReference>